<accession>A0A286TTX0</accession>
<comment type="cofactor">
    <cofactor evidence="1">
        <name>FAD</name>
        <dbReference type="ChEBI" id="CHEBI:57692"/>
    </cofactor>
</comment>
<keyword evidence="8" id="KW-1207">Sterol metabolism</keyword>
<evidence type="ECO:0000256" key="8">
    <source>
        <dbReference type="ARBA" id="ARBA00023166"/>
    </source>
</evidence>
<dbReference type="PRINTS" id="PR00411">
    <property type="entry name" value="PNDRDTASEI"/>
</dbReference>
<dbReference type="GO" id="GO:0008203">
    <property type="term" value="P:cholesterol metabolic process"/>
    <property type="evidence" value="ECO:0007669"/>
    <property type="project" value="UniProtKB-KW"/>
</dbReference>
<evidence type="ECO:0000256" key="10">
    <source>
        <dbReference type="ARBA" id="ARBA00023235"/>
    </source>
</evidence>
<evidence type="ECO:0000313" key="19">
    <source>
        <dbReference type="EMBL" id="GAX59324.1"/>
    </source>
</evidence>
<comment type="pathway">
    <text evidence="12">Steroid metabolism; cholesterol degradation.</text>
</comment>
<keyword evidence="10" id="KW-0413">Isomerase</keyword>
<dbReference type="PANTHER" id="PTHR47470:SF1">
    <property type="entry name" value="FAD-DEPENDENT OXIDOREDUCTASE 2 FAD BINDING DOMAIN-CONTAINING PROTEIN"/>
    <property type="match status" value="1"/>
</dbReference>
<gene>
    <name evidence="19" type="ORF">SCALIN_C02_0003</name>
</gene>
<dbReference type="GO" id="GO:0004769">
    <property type="term" value="F:steroid Delta-isomerase activity"/>
    <property type="evidence" value="ECO:0007669"/>
    <property type="project" value="UniProtKB-EC"/>
</dbReference>
<dbReference type="Pfam" id="PF00890">
    <property type="entry name" value="FAD_binding_2"/>
    <property type="match status" value="1"/>
</dbReference>
<dbReference type="Pfam" id="PF05199">
    <property type="entry name" value="GMC_oxred_C"/>
    <property type="match status" value="1"/>
</dbReference>
<evidence type="ECO:0000256" key="5">
    <source>
        <dbReference type="ARBA" id="ARBA00022827"/>
    </source>
</evidence>
<evidence type="ECO:0000256" key="14">
    <source>
        <dbReference type="ARBA" id="ARBA00049744"/>
    </source>
</evidence>
<dbReference type="InterPro" id="IPR000172">
    <property type="entry name" value="GMC_OxRdtase_N"/>
</dbReference>
<evidence type="ECO:0000256" key="3">
    <source>
        <dbReference type="ARBA" id="ARBA00022548"/>
    </source>
</evidence>
<keyword evidence="5" id="KW-0274">FAD</keyword>
<comment type="caution">
    <text evidence="19">The sequence shown here is derived from an EMBL/GenBank/DDBJ whole genome shotgun (WGS) entry which is preliminary data.</text>
</comment>
<dbReference type="PRINTS" id="PR00368">
    <property type="entry name" value="FADPNR"/>
</dbReference>
<dbReference type="PANTHER" id="PTHR47470">
    <property type="entry name" value="CHOLESTEROL OXIDASE"/>
    <property type="match status" value="1"/>
</dbReference>
<evidence type="ECO:0000256" key="11">
    <source>
        <dbReference type="ARBA" id="ARBA00038856"/>
    </source>
</evidence>
<reference evidence="20" key="1">
    <citation type="journal article" date="2017" name="Environ. Microbiol. Rep.">
        <title>Genetic Diversity of Marine Anaerobic Ammonium-Oxidizing Bacteria as Revealed by Genomic and Proteomic Analyses of 'Candidatus Scalindua japonica'.</title>
        <authorList>
            <person name="Oshiki M."/>
            <person name="Mizuto K."/>
            <person name="Kimura Z."/>
            <person name="Kindaichi T."/>
            <person name="Satoh H."/>
            <person name="Okabe S."/>
        </authorList>
    </citation>
    <scope>NUCLEOTIDE SEQUENCE [LARGE SCALE GENOMIC DNA]</scope>
    <source>
        <strain evidence="20">husup-a2</strain>
    </source>
</reference>
<feature type="domain" description="FAD-dependent oxidoreductase 2 FAD-binding" evidence="17">
    <location>
        <begin position="16"/>
        <end position="49"/>
    </location>
</feature>
<dbReference type="EMBL" id="BAOS01000002">
    <property type="protein sequence ID" value="GAX59324.1"/>
    <property type="molecule type" value="Genomic_DNA"/>
</dbReference>
<sequence>MKYISSSAADIKQHYDVVVIGSGYGGSIAASRMSRAGKKVCLLEKGKEFQPGDYPKSNLEAAKEVQLDLCGNHIGPSTGLYDFRVNDDISVAMGCGLGGTSLVNASVSVLPEPRVFEDKCWPEELRNDMQSFNDGVKHAREMLGPVEYPEEEKGYPKLPKLEAMRKAADKINAKCYKLNINVTFEDWVNRSGVKQAKCVLCGDCVTGCNYASKNTALMNYLPDAVNHGAEIYTKILVRYIRKTGDLWSVHFQMYDTDRENFDTAEMVVKADIVILAAGSLGSTEILLRSNKMGLSLSGKLGDRFSGNGDTTGIGYNNDQKINGVGLGYHKPGDGVELPGPTITAVIDLRNQDKLDEGIVIEEGVIPGAMAKLLPHAFVPMSRLFGKDTDSGMVDFVKEKWRELVSLTRGAYHGAIKNTITYLVNTHDGAGGKMKLENDRLRVDWPGVGKQPIFDKIDEKLKDVTSALGGTKIKNPVWNKILDYDLITVHPLGGCVMADSAENGVVNHKGELFTSDNGTDVHKGLYVCDGAVVPRSLGANPLLTISALAERCCKLIAKDNGWVIDYNFF</sequence>
<dbReference type="InterPro" id="IPR003953">
    <property type="entry name" value="FAD-dep_OxRdtase_2_FAD-bd"/>
</dbReference>
<dbReference type="SUPFAM" id="SSF51905">
    <property type="entry name" value="FAD/NAD(P)-binding domain"/>
    <property type="match status" value="1"/>
</dbReference>
<dbReference type="AlphaFoldDB" id="A0A286TTX0"/>
<dbReference type="InterPro" id="IPR052542">
    <property type="entry name" value="Cholesterol_Oxidase"/>
</dbReference>
<dbReference type="GO" id="GO:0016995">
    <property type="term" value="F:cholesterol oxidase activity"/>
    <property type="evidence" value="ECO:0007669"/>
    <property type="project" value="UniProtKB-EC"/>
</dbReference>
<dbReference type="InterPro" id="IPR036188">
    <property type="entry name" value="FAD/NAD-bd_sf"/>
</dbReference>
<dbReference type="RefSeq" id="WP_096892461.1">
    <property type="nucleotide sequence ID" value="NZ_BAOS01000002.1"/>
</dbReference>
<keyword evidence="3" id="KW-0153">Cholesterol metabolism</keyword>
<evidence type="ECO:0000256" key="13">
    <source>
        <dbReference type="ARBA" id="ARBA00049723"/>
    </source>
</evidence>
<evidence type="ECO:0000256" key="4">
    <source>
        <dbReference type="ARBA" id="ARBA00022630"/>
    </source>
</evidence>
<dbReference type="GO" id="GO:0050660">
    <property type="term" value="F:flavin adenine dinucleotide binding"/>
    <property type="evidence" value="ECO:0007669"/>
    <property type="project" value="InterPro"/>
</dbReference>
<evidence type="ECO:0000256" key="9">
    <source>
        <dbReference type="ARBA" id="ARBA00023221"/>
    </source>
</evidence>
<feature type="domain" description="Glucose-methanol-choline oxidoreductase N-terminal" evidence="16">
    <location>
        <begin position="77"/>
        <end position="289"/>
    </location>
</feature>
<feature type="domain" description="Glucose-methanol-choline oxidoreductase C-terminal" evidence="18">
    <location>
        <begin position="487"/>
        <end position="548"/>
    </location>
</feature>
<evidence type="ECO:0000256" key="6">
    <source>
        <dbReference type="ARBA" id="ARBA00023002"/>
    </source>
</evidence>
<dbReference type="Gene3D" id="3.50.50.60">
    <property type="entry name" value="FAD/NAD(P)-binding domain"/>
    <property type="match status" value="3"/>
</dbReference>
<evidence type="ECO:0000256" key="2">
    <source>
        <dbReference type="ARBA" id="ARBA00010790"/>
    </source>
</evidence>
<dbReference type="EC" id="5.3.3.1" evidence="11"/>
<name>A0A286TTX0_9BACT</name>
<evidence type="ECO:0000256" key="7">
    <source>
        <dbReference type="ARBA" id="ARBA00023098"/>
    </source>
</evidence>
<keyword evidence="7" id="KW-0443">Lipid metabolism</keyword>
<dbReference type="Pfam" id="PF00732">
    <property type="entry name" value="GMC_oxred_N"/>
    <property type="match status" value="1"/>
</dbReference>
<keyword evidence="6" id="KW-0560">Oxidoreductase</keyword>
<keyword evidence="9" id="KW-0753">Steroid metabolism</keyword>
<dbReference type="Proteomes" id="UP000218542">
    <property type="component" value="Unassembled WGS sequence"/>
</dbReference>
<dbReference type="EC" id="1.1.3.6" evidence="13"/>
<protein>
    <recommendedName>
        <fullName evidence="14">Cholesterol oxidase</fullName>
        <ecNumber evidence="13">1.1.3.6</ecNumber>
        <ecNumber evidence="11">5.3.3.1</ecNumber>
    </recommendedName>
    <alternativeName>
        <fullName evidence="15">Cholesterol isomerase</fullName>
    </alternativeName>
</protein>
<evidence type="ECO:0000259" key="18">
    <source>
        <dbReference type="Pfam" id="PF05199"/>
    </source>
</evidence>
<dbReference type="OrthoDB" id="9787779at2"/>
<evidence type="ECO:0000259" key="16">
    <source>
        <dbReference type="Pfam" id="PF00732"/>
    </source>
</evidence>
<keyword evidence="4" id="KW-0285">Flavoprotein</keyword>
<evidence type="ECO:0000256" key="1">
    <source>
        <dbReference type="ARBA" id="ARBA00001974"/>
    </source>
</evidence>
<evidence type="ECO:0000313" key="20">
    <source>
        <dbReference type="Proteomes" id="UP000218542"/>
    </source>
</evidence>
<organism evidence="19 20">
    <name type="scientific">Candidatus Scalindua japonica</name>
    <dbReference type="NCBI Taxonomy" id="1284222"/>
    <lineage>
        <taxon>Bacteria</taxon>
        <taxon>Pseudomonadati</taxon>
        <taxon>Planctomycetota</taxon>
        <taxon>Candidatus Brocadiia</taxon>
        <taxon>Candidatus Brocadiales</taxon>
        <taxon>Candidatus Scalinduaceae</taxon>
        <taxon>Candidatus Scalindua</taxon>
    </lineage>
</organism>
<proteinExistence type="inferred from homology"/>
<comment type="similarity">
    <text evidence="2">Belongs to the GMC oxidoreductase family.</text>
</comment>
<evidence type="ECO:0000256" key="12">
    <source>
        <dbReference type="ARBA" id="ARBA00049645"/>
    </source>
</evidence>
<keyword evidence="20" id="KW-1185">Reference proteome</keyword>
<evidence type="ECO:0000259" key="17">
    <source>
        <dbReference type="Pfam" id="PF00890"/>
    </source>
</evidence>
<dbReference type="InterPro" id="IPR007867">
    <property type="entry name" value="GMC_OxRtase_C"/>
</dbReference>
<evidence type="ECO:0000256" key="15">
    <source>
        <dbReference type="ARBA" id="ARBA00049778"/>
    </source>
</evidence>